<comment type="caution">
    <text evidence="4">The sequence shown here is derived from an EMBL/GenBank/DDBJ whole genome shotgun (WGS) entry which is preliminary data.</text>
</comment>
<dbReference type="Pfam" id="PF00403">
    <property type="entry name" value="HMA"/>
    <property type="match status" value="1"/>
</dbReference>
<evidence type="ECO:0000259" key="3">
    <source>
        <dbReference type="PROSITE" id="PS50846"/>
    </source>
</evidence>
<protein>
    <submittedName>
        <fullName evidence="4">Mercury transporter</fullName>
    </submittedName>
</protein>
<dbReference type="CDD" id="cd00371">
    <property type="entry name" value="HMA"/>
    <property type="match status" value="1"/>
</dbReference>
<sequence>MKRTWMIAGLAGLALAGGLAVAGAQNAPDASVEVEQETARFTIGNMTCATCPIAVRKAMMRVEGVKSVDIDYAARTAEVVYDTAATTPELIAAASTDVGYPASVTDG</sequence>
<dbReference type="FunFam" id="3.30.70.100:FF:000001">
    <property type="entry name" value="ATPase copper transporting beta"/>
    <property type="match status" value="1"/>
</dbReference>
<dbReference type="SUPFAM" id="SSF55008">
    <property type="entry name" value="HMA, heavy metal-associated domain"/>
    <property type="match status" value="1"/>
</dbReference>
<accession>A0A356W3A5</accession>
<evidence type="ECO:0000313" key="5">
    <source>
        <dbReference type="Proteomes" id="UP000263957"/>
    </source>
</evidence>
<feature type="chain" id="PRO_5016751537" evidence="2">
    <location>
        <begin position="23"/>
        <end position="107"/>
    </location>
</feature>
<dbReference type="Gene3D" id="3.30.70.100">
    <property type="match status" value="1"/>
</dbReference>
<dbReference type="Proteomes" id="UP000263957">
    <property type="component" value="Unassembled WGS sequence"/>
</dbReference>
<dbReference type="RefSeq" id="WP_370171911.1">
    <property type="nucleotide sequence ID" value="NZ_CAXPDQ010000010.1"/>
</dbReference>
<gene>
    <name evidence="4" type="ORF">DD728_02680</name>
</gene>
<evidence type="ECO:0000256" key="1">
    <source>
        <dbReference type="ARBA" id="ARBA00022723"/>
    </source>
</evidence>
<feature type="domain" description="HMA" evidence="3">
    <location>
        <begin position="37"/>
        <end position="103"/>
    </location>
</feature>
<feature type="signal peptide" evidence="2">
    <location>
        <begin position="1"/>
        <end position="22"/>
    </location>
</feature>
<dbReference type="InterPro" id="IPR006121">
    <property type="entry name" value="HMA_dom"/>
</dbReference>
<evidence type="ECO:0000256" key="2">
    <source>
        <dbReference type="SAM" id="SignalP"/>
    </source>
</evidence>
<reference evidence="4 5" key="1">
    <citation type="journal article" date="2018" name="Nat. Biotechnol.">
        <title>A standardized bacterial taxonomy based on genome phylogeny substantially revises the tree of life.</title>
        <authorList>
            <person name="Parks D.H."/>
            <person name="Chuvochina M."/>
            <person name="Waite D.W."/>
            <person name="Rinke C."/>
            <person name="Skarshewski A."/>
            <person name="Chaumeil P.A."/>
            <person name="Hugenholtz P."/>
        </authorList>
    </citation>
    <scope>NUCLEOTIDE SEQUENCE [LARGE SCALE GENOMIC DNA]</scope>
    <source>
        <strain evidence="4">UBA10378</strain>
    </source>
</reference>
<dbReference type="EMBL" id="DOGS01000060">
    <property type="protein sequence ID" value="HBQ47783.1"/>
    <property type="molecule type" value="Genomic_DNA"/>
</dbReference>
<dbReference type="InterPro" id="IPR036163">
    <property type="entry name" value="HMA_dom_sf"/>
</dbReference>
<dbReference type="AlphaFoldDB" id="A0A356W3A5"/>
<keyword evidence="1" id="KW-0479">Metal-binding</keyword>
<proteinExistence type="predicted"/>
<dbReference type="GO" id="GO:0046872">
    <property type="term" value="F:metal ion binding"/>
    <property type="evidence" value="ECO:0007669"/>
    <property type="project" value="UniProtKB-KW"/>
</dbReference>
<keyword evidence="2" id="KW-0732">Signal</keyword>
<organism evidence="4 5">
    <name type="scientific">Hyphomonas atlantica</name>
    <dbReference type="NCBI Taxonomy" id="1280948"/>
    <lineage>
        <taxon>Bacteria</taxon>
        <taxon>Pseudomonadati</taxon>
        <taxon>Pseudomonadota</taxon>
        <taxon>Alphaproteobacteria</taxon>
        <taxon>Hyphomonadales</taxon>
        <taxon>Hyphomonadaceae</taxon>
        <taxon>Hyphomonas</taxon>
    </lineage>
</organism>
<evidence type="ECO:0000313" key="4">
    <source>
        <dbReference type="EMBL" id="HBQ47783.1"/>
    </source>
</evidence>
<name>A0A356W3A5_9PROT</name>
<dbReference type="PROSITE" id="PS50846">
    <property type="entry name" value="HMA_2"/>
    <property type="match status" value="1"/>
</dbReference>